<name>A0ABZ2Q3P4_9FLAO</name>
<dbReference type="RefSeq" id="WP_338839728.1">
    <property type="nucleotide sequence ID" value="NZ_CP147988.1"/>
</dbReference>
<gene>
    <name evidence="1" type="ORF">V6624_18610</name>
</gene>
<sequence>MQQSKIRLLLLLIFIIVCQPVFSQYIPYCQKDKWGFASIDGKIVVACIYDAVDFYSDDNLAKAKKSGKVGYINKEGVTVIPFQYDQCTRIYEVYHGEHSVGIKNNPEILLNKDFDFQDTANNRFIVAKNKKYGVIRLMDGKPKILIPLSYSKIQFDPSNKTFHCIYNESTVYFTSNGKKLTEQEVNSIEKIQYSGIVMGEMERPQLIKSKGKIGVILENTSRMQPVFDTLVPAIYDDIITEKYDKNYAPGRDVFGVKIGRKWGIAGSKNIILLPVDFDEINFDLSKDSRHWAVYQRIFVVKKNDRWGILGKKNDSSEELKVLLPFEFDKISKIYYSYLMVQKDNRFQVFNMETYNLISDKSYSSLRPYEYESVNDFQIFEITNKLGQTVYLGKNGVEFFTD</sequence>
<dbReference type="SUPFAM" id="SSF69360">
    <property type="entry name" value="Cell wall binding repeat"/>
    <property type="match status" value="1"/>
</dbReference>
<protein>
    <submittedName>
        <fullName evidence="1">WG repeat-containing protein</fullName>
    </submittedName>
</protein>
<dbReference type="Proteomes" id="UP001447857">
    <property type="component" value="Chromosome"/>
</dbReference>
<accession>A0ABZ2Q3P4</accession>
<dbReference type="Pfam" id="PF14903">
    <property type="entry name" value="WG_beta_rep"/>
    <property type="match status" value="3"/>
</dbReference>
<dbReference type="EMBL" id="CP147988">
    <property type="protein sequence ID" value="WXK49035.1"/>
    <property type="molecule type" value="Genomic_DNA"/>
</dbReference>
<evidence type="ECO:0000313" key="1">
    <source>
        <dbReference type="EMBL" id="WXK49035.1"/>
    </source>
</evidence>
<keyword evidence="2" id="KW-1185">Reference proteome</keyword>
<evidence type="ECO:0000313" key="2">
    <source>
        <dbReference type="Proteomes" id="UP001447857"/>
    </source>
</evidence>
<organism evidence="1 2">
    <name type="scientific">Flavobacterium ginsenosidimutans</name>
    <dbReference type="NCBI Taxonomy" id="687844"/>
    <lineage>
        <taxon>Bacteria</taxon>
        <taxon>Pseudomonadati</taxon>
        <taxon>Bacteroidota</taxon>
        <taxon>Flavobacteriia</taxon>
        <taxon>Flavobacteriales</taxon>
        <taxon>Flavobacteriaceae</taxon>
        <taxon>Flavobacterium</taxon>
    </lineage>
</organism>
<reference evidence="1 2" key="1">
    <citation type="submission" date="2024-02" db="EMBL/GenBank/DDBJ databases">
        <title>complete genome of Flavobacterium ginsenosidimutans Str. YTB16.</title>
        <authorList>
            <person name="Wang Q."/>
        </authorList>
    </citation>
    <scope>NUCLEOTIDE SEQUENCE [LARGE SCALE GENOMIC DNA]</scope>
    <source>
        <strain evidence="1 2">YTB16</strain>
    </source>
</reference>
<proteinExistence type="predicted"/>
<dbReference type="InterPro" id="IPR032774">
    <property type="entry name" value="WG_beta_rep"/>
</dbReference>